<keyword evidence="1" id="KW-0812">Transmembrane</keyword>
<comment type="caution">
    <text evidence="2">The sequence shown here is derived from an EMBL/GenBank/DDBJ whole genome shotgun (WGS) entry which is preliminary data.</text>
</comment>
<keyword evidence="3" id="KW-1185">Reference proteome</keyword>
<protein>
    <submittedName>
        <fullName evidence="2">Uncharacterized protein</fullName>
    </submittedName>
</protein>
<organism evidence="2 3">
    <name type="scientific">Stappia sediminis</name>
    <dbReference type="NCBI Taxonomy" id="2692190"/>
    <lineage>
        <taxon>Bacteria</taxon>
        <taxon>Pseudomonadati</taxon>
        <taxon>Pseudomonadota</taxon>
        <taxon>Alphaproteobacteria</taxon>
        <taxon>Hyphomicrobiales</taxon>
        <taxon>Stappiaceae</taxon>
        <taxon>Stappia</taxon>
    </lineage>
</organism>
<gene>
    <name evidence="2" type="ORF">GR183_00045</name>
</gene>
<evidence type="ECO:0000313" key="2">
    <source>
        <dbReference type="EMBL" id="MXN63279.1"/>
    </source>
</evidence>
<dbReference type="EMBL" id="WUMV01000001">
    <property type="protein sequence ID" value="MXN63279.1"/>
    <property type="molecule type" value="Genomic_DNA"/>
</dbReference>
<evidence type="ECO:0000313" key="3">
    <source>
        <dbReference type="Proteomes" id="UP000433101"/>
    </source>
</evidence>
<dbReference type="Proteomes" id="UP000433101">
    <property type="component" value="Unassembled WGS sequence"/>
</dbReference>
<keyword evidence="1" id="KW-0472">Membrane</keyword>
<name>A0A7X3J052_9HYPH</name>
<dbReference type="AlphaFoldDB" id="A0A7X3J052"/>
<proteinExistence type="predicted"/>
<feature type="transmembrane region" description="Helical" evidence="1">
    <location>
        <begin position="6"/>
        <end position="27"/>
    </location>
</feature>
<accession>A0A7X3J052</accession>
<evidence type="ECO:0000256" key="1">
    <source>
        <dbReference type="SAM" id="Phobius"/>
    </source>
</evidence>
<dbReference type="RefSeq" id="WP_160773547.1">
    <property type="nucleotide sequence ID" value="NZ_WUMV01000001.1"/>
</dbReference>
<reference evidence="2 3" key="1">
    <citation type="submission" date="2019-12" db="EMBL/GenBank/DDBJ databases">
        <authorList>
            <person name="Li M."/>
        </authorList>
    </citation>
    <scope>NUCLEOTIDE SEQUENCE [LARGE SCALE GENOMIC DNA]</scope>
    <source>
        <strain evidence="2 3">GBMRC 2046</strain>
    </source>
</reference>
<keyword evidence="1" id="KW-1133">Transmembrane helix</keyword>
<sequence>MGRFFIDYLPLVVFIALIVATGLWHAWEFRLKPLAIPKAKIDAIVDDLIAQHGPDAEDRARGYEEEQWYRSDTYEQGKWRRVRRELWRRYHAGEWE</sequence>